<proteinExistence type="inferred from homology"/>
<keyword evidence="9" id="KW-0560">Oxidoreductase</keyword>
<dbReference type="InterPro" id="IPR033138">
    <property type="entry name" value="Cu_oxidase_CS"/>
</dbReference>
<evidence type="ECO:0000256" key="3">
    <source>
        <dbReference type="ARBA" id="ARBA00004613"/>
    </source>
</evidence>
<comment type="function">
    <text evidence="14">In vitro, has activity towards 2,2'-azino-bis(3-ethylbenzthiazoline-6-sulfonic acid) (ABTS), 2,6-dimethoxy-phenol, and guaiacol. Although brown rot fungi preferentially degrade hemicellulose and cellulose, the enzyme may contribute to generating small amounts of lignin breakdown products required for catalytic reactions.</text>
</comment>
<dbReference type="GO" id="GO:0005507">
    <property type="term" value="F:copper ion binding"/>
    <property type="evidence" value="ECO:0007669"/>
    <property type="project" value="InterPro"/>
</dbReference>
<evidence type="ECO:0000256" key="2">
    <source>
        <dbReference type="ARBA" id="ARBA00001935"/>
    </source>
</evidence>
<evidence type="ECO:0000256" key="7">
    <source>
        <dbReference type="ARBA" id="ARBA00022723"/>
    </source>
</evidence>
<organism evidence="19 20">
    <name type="scientific">Daedalea quercina L-15889</name>
    <dbReference type="NCBI Taxonomy" id="1314783"/>
    <lineage>
        <taxon>Eukaryota</taxon>
        <taxon>Fungi</taxon>
        <taxon>Dikarya</taxon>
        <taxon>Basidiomycota</taxon>
        <taxon>Agaricomycotina</taxon>
        <taxon>Agaricomycetes</taxon>
        <taxon>Polyporales</taxon>
        <taxon>Fomitopsis</taxon>
    </lineage>
</organism>
<evidence type="ECO:0000259" key="16">
    <source>
        <dbReference type="Pfam" id="PF00394"/>
    </source>
</evidence>
<sequence length="565" mass="61427">MPFATLSFALAALGLATIASAQLNATAQLNVTTQLNTTAQTTAIGPVAELDIINAEVNLDGFPRQAVLAGGTFPGPIIKGNKGDNFQINVNNLLTNETMEKTTTIHWHGIFQHHTNWADGPAFVTQCPISSGHSFLYDFDVPDQAGTFWYHSHEGVQYCDGLRGPFVVYDPEDPHSDLYDVDDETTIITLADWYHEAAALITPPADPSSVLINGRGRQANDTTSPLAVINVEHGKRRYRIRLISISCDPYFNFTIDGHNFTIIEADGQNTETLPGIDQIQIFAAQRYSFILDANQPVDNYWIRVTPEQVGGAGTPATPNGLAVLHYAGAPEVEPTANINEVPNPVNPLYEPNLHALDEPAVSDAPGEIDPDCPQCNITLNFDFVAPNFTVNGVTFAPPTVPVLLQILNGDYTAQDLMPNGSVYTLPRNQTIQINMPGGVLNITHPLHLHGHAFSVIRSAGSDTVNLVNPVRRDTVNIGDATDDHVMIRFDTNNPGPWFLHCHIDFHLAAGFAVVMAEDPTDVPGYVSPIPPAWDSLCPIYDALESADKYSIPQAANKSDYPQKQA</sequence>
<dbReference type="Pfam" id="PF07731">
    <property type="entry name" value="Cu-oxidase_2"/>
    <property type="match status" value="1"/>
</dbReference>
<dbReference type="PROSITE" id="PS00079">
    <property type="entry name" value="MULTICOPPER_OXIDASE1"/>
    <property type="match status" value="1"/>
</dbReference>
<name>A0A165LH21_9APHY</name>
<keyword evidence="8" id="KW-0677">Repeat</keyword>
<protein>
    <recommendedName>
        <fullName evidence="5">laccase</fullName>
        <ecNumber evidence="5">1.10.3.2</ecNumber>
    </recommendedName>
</protein>
<keyword evidence="20" id="KW-1185">Reference proteome</keyword>
<dbReference type="Proteomes" id="UP000076727">
    <property type="component" value="Unassembled WGS sequence"/>
</dbReference>
<dbReference type="PANTHER" id="PTHR11709:SF394">
    <property type="entry name" value="FI03373P-RELATED"/>
    <property type="match status" value="1"/>
</dbReference>
<evidence type="ECO:0000256" key="15">
    <source>
        <dbReference type="SAM" id="SignalP"/>
    </source>
</evidence>
<evidence type="ECO:0000256" key="11">
    <source>
        <dbReference type="ARBA" id="ARBA00023157"/>
    </source>
</evidence>
<evidence type="ECO:0000256" key="9">
    <source>
        <dbReference type="ARBA" id="ARBA00023002"/>
    </source>
</evidence>
<dbReference type="STRING" id="1314783.A0A165LH21"/>
<feature type="domain" description="Plastocyanin-like" evidence="18">
    <location>
        <begin position="55"/>
        <end position="172"/>
    </location>
</feature>
<evidence type="ECO:0000259" key="17">
    <source>
        <dbReference type="Pfam" id="PF07731"/>
    </source>
</evidence>
<comment type="catalytic activity">
    <reaction evidence="1">
        <text>4 hydroquinone + O2 = 4 benzosemiquinone + 2 H2O</text>
        <dbReference type="Rhea" id="RHEA:11276"/>
        <dbReference type="ChEBI" id="CHEBI:15377"/>
        <dbReference type="ChEBI" id="CHEBI:15379"/>
        <dbReference type="ChEBI" id="CHEBI:17594"/>
        <dbReference type="ChEBI" id="CHEBI:17977"/>
        <dbReference type="EC" id="1.10.3.2"/>
    </reaction>
</comment>
<dbReference type="OrthoDB" id="2121828at2759"/>
<dbReference type="GO" id="GO:0052716">
    <property type="term" value="F:hydroquinone:oxygen oxidoreductase activity"/>
    <property type="evidence" value="ECO:0007669"/>
    <property type="project" value="UniProtKB-EC"/>
</dbReference>
<keyword evidence="6" id="KW-0964">Secreted</keyword>
<feature type="chain" id="PRO_5007861664" description="laccase" evidence="15">
    <location>
        <begin position="22"/>
        <end position="565"/>
    </location>
</feature>
<dbReference type="InterPro" id="IPR011706">
    <property type="entry name" value="Cu-oxidase_C"/>
</dbReference>
<gene>
    <name evidence="19" type="ORF">DAEQUDRAFT_678646</name>
</gene>
<feature type="domain" description="Plastocyanin-like" evidence="17">
    <location>
        <begin position="396"/>
        <end position="520"/>
    </location>
</feature>
<dbReference type="EMBL" id="KV429130">
    <property type="protein sequence ID" value="KZT64407.1"/>
    <property type="molecule type" value="Genomic_DNA"/>
</dbReference>
<keyword evidence="11" id="KW-1015">Disulfide bond</keyword>
<dbReference type="InterPro" id="IPR011707">
    <property type="entry name" value="Cu-oxidase-like_N"/>
</dbReference>
<dbReference type="InterPro" id="IPR001117">
    <property type="entry name" value="Cu-oxidase_2nd"/>
</dbReference>
<evidence type="ECO:0000256" key="10">
    <source>
        <dbReference type="ARBA" id="ARBA00023008"/>
    </source>
</evidence>
<evidence type="ECO:0000259" key="18">
    <source>
        <dbReference type="Pfam" id="PF07732"/>
    </source>
</evidence>
<dbReference type="FunFam" id="2.60.40.420:FF:000125">
    <property type="entry name" value="Laccase 2"/>
    <property type="match status" value="1"/>
</dbReference>
<comment type="subcellular location">
    <subcellularLocation>
        <location evidence="3">Secreted</location>
    </subcellularLocation>
</comment>
<feature type="signal peptide" evidence="15">
    <location>
        <begin position="1"/>
        <end position="21"/>
    </location>
</feature>
<dbReference type="InterPro" id="IPR045087">
    <property type="entry name" value="Cu-oxidase_fam"/>
</dbReference>
<dbReference type="AlphaFoldDB" id="A0A165LH21"/>
<evidence type="ECO:0000256" key="4">
    <source>
        <dbReference type="ARBA" id="ARBA00010609"/>
    </source>
</evidence>
<dbReference type="InterPro" id="IPR008972">
    <property type="entry name" value="Cupredoxin"/>
</dbReference>
<accession>A0A165LH21</accession>
<evidence type="ECO:0000313" key="19">
    <source>
        <dbReference type="EMBL" id="KZT64407.1"/>
    </source>
</evidence>
<dbReference type="Gene3D" id="2.60.40.420">
    <property type="entry name" value="Cupredoxins - blue copper proteins"/>
    <property type="match status" value="3"/>
</dbReference>
<evidence type="ECO:0000256" key="6">
    <source>
        <dbReference type="ARBA" id="ARBA00022525"/>
    </source>
</evidence>
<comment type="cofactor">
    <cofactor evidence="2">
        <name>Cu cation</name>
        <dbReference type="ChEBI" id="CHEBI:23378"/>
    </cofactor>
</comment>
<comment type="similarity">
    <text evidence="4">Belongs to the multicopper oxidase family.</text>
</comment>
<reference evidence="19 20" key="1">
    <citation type="journal article" date="2016" name="Mol. Biol. Evol.">
        <title>Comparative Genomics of Early-Diverging Mushroom-Forming Fungi Provides Insights into the Origins of Lignocellulose Decay Capabilities.</title>
        <authorList>
            <person name="Nagy L.G."/>
            <person name="Riley R."/>
            <person name="Tritt A."/>
            <person name="Adam C."/>
            <person name="Daum C."/>
            <person name="Floudas D."/>
            <person name="Sun H."/>
            <person name="Yadav J.S."/>
            <person name="Pangilinan J."/>
            <person name="Larsson K.H."/>
            <person name="Matsuura K."/>
            <person name="Barry K."/>
            <person name="Labutti K."/>
            <person name="Kuo R."/>
            <person name="Ohm R.A."/>
            <person name="Bhattacharya S.S."/>
            <person name="Shirouzu T."/>
            <person name="Yoshinaga Y."/>
            <person name="Martin F.M."/>
            <person name="Grigoriev I.V."/>
            <person name="Hibbett D.S."/>
        </authorList>
    </citation>
    <scope>NUCLEOTIDE SEQUENCE [LARGE SCALE GENOMIC DNA]</scope>
    <source>
        <strain evidence="19 20">L-15889</strain>
    </source>
</reference>
<dbReference type="GO" id="GO:0046274">
    <property type="term" value="P:lignin catabolic process"/>
    <property type="evidence" value="ECO:0007669"/>
    <property type="project" value="UniProtKB-KW"/>
</dbReference>
<evidence type="ECO:0000256" key="12">
    <source>
        <dbReference type="ARBA" id="ARBA00023180"/>
    </source>
</evidence>
<feature type="domain" description="Plastocyanin-like" evidence="16">
    <location>
        <begin position="185"/>
        <end position="329"/>
    </location>
</feature>
<evidence type="ECO:0000256" key="13">
    <source>
        <dbReference type="ARBA" id="ARBA00023185"/>
    </source>
</evidence>
<keyword evidence="7" id="KW-0479">Metal-binding</keyword>
<dbReference type="CDD" id="cd13856">
    <property type="entry name" value="CuRO_1_Tv-LCC_like"/>
    <property type="match status" value="1"/>
</dbReference>
<keyword evidence="15" id="KW-0732">Signal</keyword>
<evidence type="ECO:0000256" key="1">
    <source>
        <dbReference type="ARBA" id="ARBA00000349"/>
    </source>
</evidence>
<evidence type="ECO:0000313" key="20">
    <source>
        <dbReference type="Proteomes" id="UP000076727"/>
    </source>
</evidence>
<evidence type="ECO:0000256" key="14">
    <source>
        <dbReference type="ARBA" id="ARBA00059923"/>
    </source>
</evidence>
<dbReference type="CDD" id="cd13903">
    <property type="entry name" value="CuRO_3_Tv-LCC_like"/>
    <property type="match status" value="1"/>
</dbReference>
<dbReference type="Pfam" id="PF07732">
    <property type="entry name" value="Cu-oxidase_3"/>
    <property type="match status" value="1"/>
</dbReference>
<dbReference type="Pfam" id="PF00394">
    <property type="entry name" value="Cu-oxidase"/>
    <property type="match status" value="1"/>
</dbReference>
<dbReference type="EC" id="1.10.3.2" evidence="5"/>
<evidence type="ECO:0000256" key="8">
    <source>
        <dbReference type="ARBA" id="ARBA00022737"/>
    </source>
</evidence>
<dbReference type="PANTHER" id="PTHR11709">
    <property type="entry name" value="MULTI-COPPER OXIDASE"/>
    <property type="match status" value="1"/>
</dbReference>
<dbReference type="GO" id="GO:0005576">
    <property type="term" value="C:extracellular region"/>
    <property type="evidence" value="ECO:0007669"/>
    <property type="project" value="UniProtKB-SubCell"/>
</dbReference>
<evidence type="ECO:0000256" key="5">
    <source>
        <dbReference type="ARBA" id="ARBA00012297"/>
    </source>
</evidence>
<keyword evidence="10" id="KW-0186">Copper</keyword>
<dbReference type="FunFam" id="2.60.40.420:FF:000045">
    <property type="entry name" value="Laccase 2"/>
    <property type="match status" value="1"/>
</dbReference>
<dbReference type="SUPFAM" id="SSF49503">
    <property type="entry name" value="Cupredoxins"/>
    <property type="match status" value="3"/>
</dbReference>
<keyword evidence="12" id="KW-0325">Glycoprotein</keyword>
<keyword evidence="13" id="KW-0439">Lignin degradation</keyword>